<dbReference type="Proteomes" id="UP000333828">
    <property type="component" value="Unassembled WGS sequence"/>
</dbReference>
<proteinExistence type="predicted"/>
<dbReference type="EMBL" id="CABPSI010000001">
    <property type="protein sequence ID" value="VVD69243.1"/>
    <property type="molecule type" value="Genomic_DNA"/>
</dbReference>
<keyword evidence="2" id="KW-1185">Reference proteome</keyword>
<reference evidence="1 2" key="1">
    <citation type="submission" date="2019-08" db="EMBL/GenBank/DDBJ databases">
        <authorList>
            <person name="Peeters C."/>
        </authorList>
    </citation>
    <scope>NUCLEOTIDE SEQUENCE [LARGE SCALE GENOMIC DNA]</scope>
    <source>
        <strain evidence="1 2">LMG 31115</strain>
    </source>
</reference>
<gene>
    <name evidence="1" type="ORF">PIN31115_00510</name>
</gene>
<dbReference type="AlphaFoldDB" id="A0A5E4S246"/>
<dbReference type="InterPro" id="IPR032720">
    <property type="entry name" value="Cys_rich_CWC"/>
</dbReference>
<protein>
    <recommendedName>
        <fullName evidence="3">Cysteine-rich CWC family protein</fullName>
    </recommendedName>
</protein>
<accession>A0A5E4S246</accession>
<dbReference type="RefSeq" id="WP_254439398.1">
    <property type="nucleotide sequence ID" value="NZ_CABPSI010000001.1"/>
</dbReference>
<organism evidence="1 2">
    <name type="scientific">Pandoraea iniqua</name>
    <dbReference type="NCBI Taxonomy" id="2508288"/>
    <lineage>
        <taxon>Bacteria</taxon>
        <taxon>Pseudomonadati</taxon>
        <taxon>Pseudomonadota</taxon>
        <taxon>Betaproteobacteria</taxon>
        <taxon>Burkholderiales</taxon>
        <taxon>Burkholderiaceae</taxon>
        <taxon>Pandoraea</taxon>
    </lineage>
</organism>
<sequence>MEGEEKMSLPAEGSRCPQCGSVVLCGAQSDAADASTTTVTCWCLDWPHLPASARLGVGACLCPACLRAALAAAGVSLAGTPADPNAKV</sequence>
<name>A0A5E4S246_9BURK</name>
<evidence type="ECO:0000313" key="2">
    <source>
        <dbReference type="Proteomes" id="UP000333828"/>
    </source>
</evidence>
<dbReference type="Pfam" id="PF14375">
    <property type="entry name" value="Cys_rich_CWC"/>
    <property type="match status" value="1"/>
</dbReference>
<evidence type="ECO:0000313" key="1">
    <source>
        <dbReference type="EMBL" id="VVD69243.1"/>
    </source>
</evidence>
<evidence type="ECO:0008006" key="3">
    <source>
        <dbReference type="Google" id="ProtNLM"/>
    </source>
</evidence>